<evidence type="ECO:0000313" key="1">
    <source>
        <dbReference type="Proteomes" id="UP000887580"/>
    </source>
</evidence>
<dbReference type="Proteomes" id="UP000887580">
    <property type="component" value="Unplaced"/>
</dbReference>
<accession>A0AC35GJ14</accession>
<name>A0AC35GJ14_9BILA</name>
<organism evidence="1 2">
    <name type="scientific">Panagrolaimus sp. PS1159</name>
    <dbReference type="NCBI Taxonomy" id="55785"/>
    <lineage>
        <taxon>Eukaryota</taxon>
        <taxon>Metazoa</taxon>
        <taxon>Ecdysozoa</taxon>
        <taxon>Nematoda</taxon>
        <taxon>Chromadorea</taxon>
        <taxon>Rhabditida</taxon>
        <taxon>Tylenchina</taxon>
        <taxon>Panagrolaimomorpha</taxon>
        <taxon>Panagrolaimoidea</taxon>
        <taxon>Panagrolaimidae</taxon>
        <taxon>Panagrolaimus</taxon>
    </lineage>
</organism>
<sequence>MSTKRITRYSKRTQSQAISDSSNITETNYDASSDNNIEQETNHDASSDNNIEQEYELLKKQFEKANKTIEKLQRKISKVEETNQKKIEILKKENTKLRPKLKNFETLENEKENISMEEQKNVSVEDETAYDKEYVHECYNLMKEISDLKLEKLKLQRILGQAKN</sequence>
<dbReference type="WBParaSite" id="PS1159_v2.g5784.t3">
    <property type="protein sequence ID" value="PS1159_v2.g5784.t3"/>
    <property type="gene ID" value="PS1159_v2.g5784"/>
</dbReference>
<protein>
    <submittedName>
        <fullName evidence="2">Uncharacterized protein</fullName>
    </submittedName>
</protein>
<proteinExistence type="predicted"/>
<evidence type="ECO:0000313" key="2">
    <source>
        <dbReference type="WBParaSite" id="PS1159_v2.g5784.t3"/>
    </source>
</evidence>
<reference evidence="2" key="1">
    <citation type="submission" date="2022-11" db="UniProtKB">
        <authorList>
            <consortium name="WormBaseParasite"/>
        </authorList>
    </citation>
    <scope>IDENTIFICATION</scope>
</reference>